<dbReference type="GO" id="GO:0030246">
    <property type="term" value="F:carbohydrate binding"/>
    <property type="evidence" value="ECO:0007669"/>
    <property type="project" value="InterPro"/>
</dbReference>
<dbReference type="Pfam" id="PF02140">
    <property type="entry name" value="SUEL_Lectin"/>
    <property type="match status" value="1"/>
</dbReference>
<dbReference type="KEGG" id="eus:EUTSA_v10029350mg"/>
<dbReference type="InterPro" id="IPR043159">
    <property type="entry name" value="Lectin_gal-bd_sf"/>
</dbReference>
<accession>V4KK37</accession>
<feature type="chain" id="PRO_5004720724" description="SUEL-type lectin domain-containing protein" evidence="1">
    <location>
        <begin position="26"/>
        <end position="159"/>
    </location>
</feature>
<proteinExistence type="predicted"/>
<evidence type="ECO:0000313" key="4">
    <source>
        <dbReference type="Proteomes" id="UP000030689"/>
    </source>
</evidence>
<feature type="domain" description="SUEL-type lectin" evidence="2">
    <location>
        <begin position="76"/>
        <end position="148"/>
    </location>
</feature>
<keyword evidence="4" id="KW-1185">Reference proteome</keyword>
<dbReference type="OMA" id="KTKCELP"/>
<evidence type="ECO:0000256" key="1">
    <source>
        <dbReference type="SAM" id="SignalP"/>
    </source>
</evidence>
<reference evidence="3 4" key="1">
    <citation type="journal article" date="2013" name="Front. Plant Sci.">
        <title>The Reference Genome of the Halophytic Plant Eutrema salsugineum.</title>
        <authorList>
            <person name="Yang R."/>
            <person name="Jarvis D.E."/>
            <person name="Chen H."/>
            <person name="Beilstein M.A."/>
            <person name="Grimwood J."/>
            <person name="Jenkins J."/>
            <person name="Shu S."/>
            <person name="Prochnik S."/>
            <person name="Xin M."/>
            <person name="Ma C."/>
            <person name="Schmutz J."/>
            <person name="Wing R.A."/>
            <person name="Mitchell-Olds T."/>
            <person name="Schumaker K.S."/>
            <person name="Wang X."/>
        </authorList>
    </citation>
    <scope>NUCLEOTIDE SEQUENCE [LARGE SCALE GENOMIC DNA]</scope>
</reference>
<dbReference type="AlphaFoldDB" id="V4KK37"/>
<evidence type="ECO:0000313" key="3">
    <source>
        <dbReference type="EMBL" id="ESQ38230.1"/>
    </source>
</evidence>
<dbReference type="eggNOG" id="KOG0496">
    <property type="taxonomic scope" value="Eukaryota"/>
</dbReference>
<sequence>MGTLHCRRLHGLILLLVLFLSSVCSLATMMDVSLHGHRKRVLSDSNIHSPSSNSNPDEYTVCADSSNASGKLLPPDFDCDKGDVISEIKFADYGQPSGACGTYKRGKCGARNTLNIIKKKCLGKTKCELPAPDKIFGPTHCKGTIRYVVEVTCKKTQVS</sequence>
<dbReference type="STRING" id="72664.V4KK37"/>
<dbReference type="PROSITE" id="PS50228">
    <property type="entry name" value="SUEL_LECTIN"/>
    <property type="match status" value="1"/>
</dbReference>
<organism evidence="3 4">
    <name type="scientific">Eutrema salsugineum</name>
    <name type="common">Saltwater cress</name>
    <name type="synonym">Sisymbrium salsugineum</name>
    <dbReference type="NCBI Taxonomy" id="72664"/>
    <lineage>
        <taxon>Eukaryota</taxon>
        <taxon>Viridiplantae</taxon>
        <taxon>Streptophyta</taxon>
        <taxon>Embryophyta</taxon>
        <taxon>Tracheophyta</taxon>
        <taxon>Spermatophyta</taxon>
        <taxon>Magnoliopsida</taxon>
        <taxon>eudicotyledons</taxon>
        <taxon>Gunneridae</taxon>
        <taxon>Pentapetalae</taxon>
        <taxon>rosids</taxon>
        <taxon>malvids</taxon>
        <taxon>Brassicales</taxon>
        <taxon>Brassicaceae</taxon>
        <taxon>Eutremeae</taxon>
        <taxon>Eutrema</taxon>
    </lineage>
</organism>
<dbReference type="CDD" id="cd22842">
    <property type="entry name" value="Gal_Rha_Lectin_BGal"/>
    <property type="match status" value="1"/>
</dbReference>
<protein>
    <recommendedName>
        <fullName evidence="2">SUEL-type lectin domain-containing protein</fullName>
    </recommendedName>
</protein>
<gene>
    <name evidence="3" type="ORF">EUTSA_v10029350mg</name>
</gene>
<dbReference type="OrthoDB" id="1100386at2759"/>
<dbReference type="Gramene" id="ESQ38230">
    <property type="protein sequence ID" value="ESQ38230"/>
    <property type="gene ID" value="EUTSA_v10029350mg"/>
</dbReference>
<dbReference type="Gene3D" id="2.60.120.740">
    <property type="match status" value="1"/>
</dbReference>
<dbReference type="Proteomes" id="UP000030689">
    <property type="component" value="Unassembled WGS sequence"/>
</dbReference>
<dbReference type="InterPro" id="IPR000922">
    <property type="entry name" value="Lectin_gal-bd_dom"/>
</dbReference>
<feature type="signal peptide" evidence="1">
    <location>
        <begin position="1"/>
        <end position="25"/>
    </location>
</feature>
<keyword evidence="1" id="KW-0732">Signal</keyword>
<dbReference type="EMBL" id="KI517537">
    <property type="protein sequence ID" value="ESQ38230.1"/>
    <property type="molecule type" value="Genomic_DNA"/>
</dbReference>
<name>V4KK37_EUTSA</name>
<evidence type="ECO:0000259" key="2">
    <source>
        <dbReference type="PROSITE" id="PS50228"/>
    </source>
</evidence>